<accession>A0A060R7R6</accession>
<dbReference type="HOGENOM" id="CLU_3330312_0_0_10"/>
<evidence type="ECO:0000313" key="1">
    <source>
        <dbReference type="EMBL" id="CDN31371.1"/>
    </source>
</evidence>
<dbReference type="Proteomes" id="UP000027616">
    <property type="component" value="Chromosome I"/>
</dbReference>
<gene>
    <name evidence="1" type="ORF">BN938_1278</name>
</gene>
<sequence>MTGGATTDKCDRYTFVNKTLSFTIKCRPHLQRPLYLSE</sequence>
<name>A0A060R7R6_9BACT</name>
<protein>
    <submittedName>
        <fullName evidence="1">Uncharacterized protein</fullName>
    </submittedName>
</protein>
<organism evidence="1 2">
    <name type="scientific">Mucinivorans hirudinis</name>
    <dbReference type="NCBI Taxonomy" id="1433126"/>
    <lineage>
        <taxon>Bacteria</taxon>
        <taxon>Pseudomonadati</taxon>
        <taxon>Bacteroidota</taxon>
        <taxon>Bacteroidia</taxon>
        <taxon>Bacteroidales</taxon>
        <taxon>Rikenellaceae</taxon>
        <taxon>Mucinivorans</taxon>
    </lineage>
</organism>
<evidence type="ECO:0000313" key="2">
    <source>
        <dbReference type="Proteomes" id="UP000027616"/>
    </source>
</evidence>
<keyword evidence="2" id="KW-1185">Reference proteome</keyword>
<dbReference type="EMBL" id="HG934468">
    <property type="protein sequence ID" value="CDN31371.1"/>
    <property type="molecule type" value="Genomic_DNA"/>
</dbReference>
<proteinExistence type="predicted"/>
<dbReference type="AlphaFoldDB" id="A0A060R7R6"/>
<dbReference type="KEGG" id="rbc:BN938_1278"/>
<reference evidence="1 2" key="1">
    <citation type="journal article" date="2015" name="Genome Announc.">
        <title>Complete Genome Sequence of the Novel Leech Symbiont Mucinivorans hirudinis M3T.</title>
        <authorList>
            <person name="Nelson M.C."/>
            <person name="Bomar L."/>
            <person name="Graf J."/>
        </authorList>
    </citation>
    <scope>NUCLEOTIDE SEQUENCE [LARGE SCALE GENOMIC DNA]</scope>
    <source>
        <strain evidence="2">M3</strain>
    </source>
</reference>